<name>A0AAV2RKQ3_MEGNR</name>
<dbReference type="AlphaFoldDB" id="A0AAV2RKQ3"/>
<evidence type="ECO:0008006" key="3">
    <source>
        <dbReference type="Google" id="ProtNLM"/>
    </source>
</evidence>
<reference evidence="1 2" key="1">
    <citation type="submission" date="2024-05" db="EMBL/GenBank/DDBJ databases">
        <authorList>
            <person name="Wallberg A."/>
        </authorList>
    </citation>
    <scope>NUCLEOTIDE SEQUENCE [LARGE SCALE GENOMIC DNA]</scope>
</reference>
<feature type="non-terminal residue" evidence="1">
    <location>
        <position position="336"/>
    </location>
</feature>
<dbReference type="SUPFAM" id="SSF56672">
    <property type="entry name" value="DNA/RNA polymerases"/>
    <property type="match status" value="1"/>
</dbReference>
<dbReference type="PANTHER" id="PTHR47331">
    <property type="entry name" value="PHD-TYPE DOMAIN-CONTAINING PROTEIN"/>
    <property type="match status" value="1"/>
</dbReference>
<sequence length="336" mass="38966">KYDLLQNLEFMWSKETLGVKPNEYRKTDEIAIKKFHDSVEWHEDIKRYSVGMPFNYRIERLKQNKELAYARLFQLMKKFVQDTNFAVQYALVIKDYIDKYAEEVSDPDAPTNGPICYLPHRAVVRQDSSTTKLRIVFDGSAKCGRDEVCLNDCLMQGPNLIQCIAACLINFRTRHYAFSADLEKAFLQILIKQDHRDVLRFLFPADPLNPLSPVKVYRFKVVIFGANCSPFHLAAVIVKHLHIHVADEHTRDTLLRGLYVDNLFQSRNSSDQLVNLFYECRNLFAEAGMNLRSWRSDLHDVNELAKEHGVLEESSEIKVLGMLWNTDSSTIKLQAK</sequence>
<dbReference type="GO" id="GO:0071897">
    <property type="term" value="P:DNA biosynthetic process"/>
    <property type="evidence" value="ECO:0007669"/>
    <property type="project" value="UniProtKB-ARBA"/>
</dbReference>
<proteinExistence type="predicted"/>
<organism evidence="1 2">
    <name type="scientific">Meganyctiphanes norvegica</name>
    <name type="common">Northern krill</name>
    <name type="synonym">Thysanopoda norvegica</name>
    <dbReference type="NCBI Taxonomy" id="48144"/>
    <lineage>
        <taxon>Eukaryota</taxon>
        <taxon>Metazoa</taxon>
        <taxon>Ecdysozoa</taxon>
        <taxon>Arthropoda</taxon>
        <taxon>Crustacea</taxon>
        <taxon>Multicrustacea</taxon>
        <taxon>Malacostraca</taxon>
        <taxon>Eumalacostraca</taxon>
        <taxon>Eucarida</taxon>
        <taxon>Euphausiacea</taxon>
        <taxon>Euphausiidae</taxon>
        <taxon>Meganyctiphanes</taxon>
    </lineage>
</organism>
<feature type="non-terminal residue" evidence="1">
    <location>
        <position position="1"/>
    </location>
</feature>
<dbReference type="EMBL" id="CAXKWB010023225">
    <property type="protein sequence ID" value="CAL4124929.1"/>
    <property type="molecule type" value="Genomic_DNA"/>
</dbReference>
<evidence type="ECO:0000313" key="1">
    <source>
        <dbReference type="EMBL" id="CAL4124929.1"/>
    </source>
</evidence>
<evidence type="ECO:0000313" key="2">
    <source>
        <dbReference type="Proteomes" id="UP001497623"/>
    </source>
</evidence>
<accession>A0AAV2RKQ3</accession>
<dbReference type="InterPro" id="IPR043502">
    <property type="entry name" value="DNA/RNA_pol_sf"/>
</dbReference>
<dbReference type="PANTHER" id="PTHR47331:SF1">
    <property type="entry name" value="GAG-LIKE PROTEIN"/>
    <property type="match status" value="1"/>
</dbReference>
<keyword evidence="2" id="KW-1185">Reference proteome</keyword>
<gene>
    <name evidence="1" type="ORF">MNOR_LOCUS24883</name>
</gene>
<comment type="caution">
    <text evidence="1">The sequence shown here is derived from an EMBL/GenBank/DDBJ whole genome shotgun (WGS) entry which is preliminary data.</text>
</comment>
<protein>
    <recommendedName>
        <fullName evidence="3">Reverse transcriptase</fullName>
    </recommendedName>
</protein>
<dbReference type="Proteomes" id="UP001497623">
    <property type="component" value="Unassembled WGS sequence"/>
</dbReference>